<protein>
    <submittedName>
        <fullName evidence="1">Uncharacterized protein</fullName>
    </submittedName>
</protein>
<gene>
    <name evidence="1" type="ORF">MNBD_ALPHA04-332</name>
</gene>
<organism evidence="1">
    <name type="scientific">hydrothermal vent metagenome</name>
    <dbReference type="NCBI Taxonomy" id="652676"/>
    <lineage>
        <taxon>unclassified sequences</taxon>
        <taxon>metagenomes</taxon>
        <taxon>ecological metagenomes</taxon>
    </lineage>
</organism>
<evidence type="ECO:0000313" key="1">
    <source>
        <dbReference type="EMBL" id="VAV89826.1"/>
    </source>
</evidence>
<dbReference type="Gene3D" id="3.40.50.300">
    <property type="entry name" value="P-loop containing nucleotide triphosphate hydrolases"/>
    <property type="match status" value="1"/>
</dbReference>
<sequence length="348" mass="39433">MSNWQNQFSADAGLFPHLLDLPSDQILLSHLCEEEYRKASFLDQRIFTPQLKRQLVPWSKVSQISLPERPSPQYIFHIGHVGSTLISRLLGEIDMVLALREPQILRTLAEISRMDGAPQSPWSLETYHARFSEIIRWLSRSYDREQRVMIKASSFVSEIASQLLSDNQDALFLYAPLERYLPTILAGEASVQETHALAGDRLLRLSKHLGEAPANLWDLSLAQRATLSWLCEMVSLRDAEKKSISANILWMDFEDFLIAPATQLRKAADHFHHTLSEEAATKLISGPIMSSYSKAPEHDYSPDLRQELLKEASQNHADDIGAAMLWADKLAEKYPSIANVMTLAEKRA</sequence>
<dbReference type="AlphaFoldDB" id="A0A3B0RM98"/>
<accession>A0A3B0RM98</accession>
<dbReference type="InterPro" id="IPR027417">
    <property type="entry name" value="P-loop_NTPase"/>
</dbReference>
<dbReference type="SUPFAM" id="SSF52540">
    <property type="entry name" value="P-loop containing nucleoside triphosphate hydrolases"/>
    <property type="match status" value="1"/>
</dbReference>
<dbReference type="EMBL" id="UOEF01000085">
    <property type="protein sequence ID" value="VAV89826.1"/>
    <property type="molecule type" value="Genomic_DNA"/>
</dbReference>
<name>A0A3B0RM98_9ZZZZ</name>
<proteinExistence type="predicted"/>
<reference evidence="1" key="1">
    <citation type="submission" date="2018-06" db="EMBL/GenBank/DDBJ databases">
        <authorList>
            <person name="Zhirakovskaya E."/>
        </authorList>
    </citation>
    <scope>NUCLEOTIDE SEQUENCE</scope>
</reference>